<gene>
    <name evidence="1" type="ORF">IPJ38_13155</name>
</gene>
<reference evidence="1 2" key="1">
    <citation type="submission" date="2020-10" db="EMBL/GenBank/DDBJ databases">
        <title>Connecting structure to function with the recovery of over 1000 high-quality activated sludge metagenome-assembled genomes encoding full-length rRNA genes using long-read sequencing.</title>
        <authorList>
            <person name="Singleton C.M."/>
            <person name="Petriglieri F."/>
            <person name="Kristensen J.M."/>
            <person name="Kirkegaard R.H."/>
            <person name="Michaelsen T.Y."/>
            <person name="Andersen M.H."/>
            <person name="Karst S.M."/>
            <person name="Dueholm M.S."/>
            <person name="Nielsen P.H."/>
            <person name="Albertsen M."/>
        </authorList>
    </citation>
    <scope>NUCLEOTIDE SEQUENCE [LARGE SCALE GENOMIC DNA]</scope>
    <source>
        <strain evidence="1">EsbW_18-Q3-R4-48_BATAC.463</strain>
    </source>
</reference>
<organism evidence="1 2">
    <name type="scientific">Candidatus Dechloromonas phosphorivorans</name>
    <dbReference type="NCBI Taxonomy" id="2899244"/>
    <lineage>
        <taxon>Bacteria</taxon>
        <taxon>Pseudomonadati</taxon>
        <taxon>Pseudomonadota</taxon>
        <taxon>Betaproteobacteria</taxon>
        <taxon>Rhodocyclales</taxon>
        <taxon>Azonexaceae</taxon>
        <taxon>Dechloromonas</taxon>
    </lineage>
</organism>
<comment type="caution">
    <text evidence="1">The sequence shown here is derived from an EMBL/GenBank/DDBJ whole genome shotgun (WGS) entry which is preliminary data.</text>
</comment>
<dbReference type="AlphaFoldDB" id="A0A935JZ51"/>
<evidence type="ECO:0008006" key="3">
    <source>
        <dbReference type="Google" id="ProtNLM"/>
    </source>
</evidence>
<evidence type="ECO:0000313" key="2">
    <source>
        <dbReference type="Proteomes" id="UP000739411"/>
    </source>
</evidence>
<protein>
    <recommendedName>
        <fullName evidence="3">Transposase</fullName>
    </recommendedName>
</protein>
<evidence type="ECO:0000313" key="1">
    <source>
        <dbReference type="EMBL" id="MBK7415915.1"/>
    </source>
</evidence>
<dbReference type="Proteomes" id="UP000739411">
    <property type="component" value="Unassembled WGS sequence"/>
</dbReference>
<name>A0A935JZ51_9RHOO</name>
<sequence length="197" mass="22273">MNSKIVLRLDTGAEQLACLERLQAAFAEVCTALGPIVQETRCWNRVALHHLTYRKLREQFPALGSQMVCNAIYSVSRSARQMFQNRASPWCVDKRPDQPLPLLRFAESAPVYFDRHTLSLRRGGLSMYTLDGRLRFEVGLTPGDEQLFREEKLKEILLSRDGQGFFLVFSLGGDEVVQESAELPEYLIVVEPAVLAA</sequence>
<dbReference type="EMBL" id="JADJMS010000027">
    <property type="protein sequence ID" value="MBK7415915.1"/>
    <property type="molecule type" value="Genomic_DNA"/>
</dbReference>
<accession>A0A935JZ51</accession>
<proteinExistence type="predicted"/>